<protein>
    <submittedName>
        <fullName evidence="3">Insulinase family protein</fullName>
    </submittedName>
</protein>
<feature type="domain" description="Peptidase M16 C-terminal" evidence="2">
    <location>
        <begin position="172"/>
        <end position="348"/>
    </location>
</feature>
<dbReference type="EMBL" id="WVIC01000001">
    <property type="protein sequence ID" value="NCJ04993.1"/>
    <property type="molecule type" value="Genomic_DNA"/>
</dbReference>
<dbReference type="Proteomes" id="UP000607397">
    <property type="component" value="Unassembled WGS sequence"/>
</dbReference>
<sequence length="420" mass="46132">MPVRAMTSQRWILANGLTVIVTENPVANIIAARLFVRGGSLTETQTTAGLAHLLAATLTQGSAAHLPWVMADQIERAGAGLSVQAAPDYWVLSLKTVASEFETILALAAQVLRSPTFLENQVVRSQQLLIQDIQTRQEQPFMVAMQNLRQALYPNHPYAHATPNNAACLEQITTADLQQAHDTYFRPDQVVISIAGRVNPTTILDWVEQYFGDWSRPSPQPTLPNFALAPASNSPQTTLLSSNQVTLMLGHLAAAVHEPDYVPLKILHTYLSNGFSSRLSTELREKRGLAYEISGFYPTRLDPSHWVVHLATAPHQAKLALSLLEAEIAQLWQQPLSTEVSDRAKRKLLGQYALGKQTNVQLAHLAGWYECLGLGLAYDAAFQAQVMATTPTELYQTAQRWLQCPIRSLVGTESALASLG</sequence>
<dbReference type="GO" id="GO:0046872">
    <property type="term" value="F:metal ion binding"/>
    <property type="evidence" value="ECO:0007669"/>
    <property type="project" value="InterPro"/>
</dbReference>
<name>A0A8K1ZVP3_9CYAN</name>
<dbReference type="SUPFAM" id="SSF63411">
    <property type="entry name" value="LuxS/MPP-like metallohydrolase"/>
    <property type="match status" value="2"/>
</dbReference>
<dbReference type="Pfam" id="PF05193">
    <property type="entry name" value="Peptidase_M16_C"/>
    <property type="match status" value="1"/>
</dbReference>
<proteinExistence type="predicted"/>
<dbReference type="InterPro" id="IPR011249">
    <property type="entry name" value="Metalloenz_LuxS/M16"/>
</dbReference>
<evidence type="ECO:0000313" key="4">
    <source>
        <dbReference type="Proteomes" id="UP000607397"/>
    </source>
</evidence>
<evidence type="ECO:0000259" key="2">
    <source>
        <dbReference type="Pfam" id="PF05193"/>
    </source>
</evidence>
<dbReference type="Pfam" id="PF00675">
    <property type="entry name" value="Peptidase_M16"/>
    <property type="match status" value="1"/>
</dbReference>
<evidence type="ECO:0000313" key="3">
    <source>
        <dbReference type="EMBL" id="NCJ04993.1"/>
    </source>
</evidence>
<dbReference type="InterPro" id="IPR007863">
    <property type="entry name" value="Peptidase_M16_C"/>
</dbReference>
<dbReference type="AlphaFoldDB" id="A0A8K1ZVP3"/>
<accession>A0A8K1ZVP3</accession>
<dbReference type="InterPro" id="IPR011765">
    <property type="entry name" value="Pept_M16_N"/>
</dbReference>
<feature type="domain" description="Peptidase M16 N-terminal" evidence="1">
    <location>
        <begin position="19"/>
        <end position="161"/>
    </location>
</feature>
<dbReference type="PANTHER" id="PTHR11851">
    <property type="entry name" value="METALLOPROTEASE"/>
    <property type="match status" value="1"/>
</dbReference>
<comment type="caution">
    <text evidence="3">The sequence shown here is derived from an EMBL/GenBank/DDBJ whole genome shotgun (WGS) entry which is preliminary data.</text>
</comment>
<dbReference type="Gene3D" id="3.30.830.10">
    <property type="entry name" value="Metalloenzyme, LuxS/M16 peptidase-like"/>
    <property type="match status" value="2"/>
</dbReference>
<dbReference type="InterPro" id="IPR050361">
    <property type="entry name" value="MPP/UQCRC_Complex"/>
</dbReference>
<reference evidence="3" key="1">
    <citation type="submission" date="2019-12" db="EMBL/GenBank/DDBJ databases">
        <title>High-Quality draft genome sequences of three cyanobacteria isolated from the limestone walls of the Old Cathedral of Coimbra.</title>
        <authorList>
            <person name="Tiago I."/>
            <person name="Soares F."/>
            <person name="Portugal A."/>
        </authorList>
    </citation>
    <scope>NUCLEOTIDE SEQUENCE [LARGE SCALE GENOMIC DNA]</scope>
    <source>
        <strain evidence="3">C</strain>
    </source>
</reference>
<gene>
    <name evidence="3" type="ORF">GS597_00340</name>
</gene>
<evidence type="ECO:0000259" key="1">
    <source>
        <dbReference type="Pfam" id="PF00675"/>
    </source>
</evidence>
<keyword evidence="4" id="KW-1185">Reference proteome</keyword>
<dbReference type="PANTHER" id="PTHR11851:SF224">
    <property type="entry name" value="PROCESSING PROTEASE"/>
    <property type="match status" value="1"/>
</dbReference>
<organism evidence="3 4">
    <name type="scientific">Petrachloros mirabilis ULC683</name>
    <dbReference type="NCBI Taxonomy" id="2781853"/>
    <lineage>
        <taxon>Bacteria</taxon>
        <taxon>Bacillati</taxon>
        <taxon>Cyanobacteriota</taxon>
        <taxon>Cyanophyceae</taxon>
        <taxon>Synechococcales</taxon>
        <taxon>Petrachlorosaceae</taxon>
        <taxon>Petrachloros</taxon>
        <taxon>Petrachloros mirabilis</taxon>
    </lineage>
</organism>